<evidence type="ECO:0000256" key="1">
    <source>
        <dbReference type="SAM" id="MobiDB-lite"/>
    </source>
</evidence>
<feature type="compositionally biased region" description="Acidic residues" evidence="1">
    <location>
        <begin position="745"/>
        <end position="781"/>
    </location>
</feature>
<evidence type="ECO:0000313" key="3">
    <source>
        <dbReference type="Proteomes" id="UP001437256"/>
    </source>
</evidence>
<dbReference type="InterPro" id="IPR041078">
    <property type="entry name" value="Plavaka"/>
</dbReference>
<evidence type="ECO:0000313" key="2">
    <source>
        <dbReference type="EMBL" id="KAL0056995.1"/>
    </source>
</evidence>
<gene>
    <name evidence="2" type="ORF">AAF712_016389</name>
</gene>
<name>A0ABR2Z6M9_9AGAR</name>
<feature type="region of interest" description="Disordered" evidence="1">
    <location>
        <begin position="723"/>
        <end position="781"/>
    </location>
</feature>
<organism evidence="2 3">
    <name type="scientific">Marasmius tenuissimus</name>
    <dbReference type="NCBI Taxonomy" id="585030"/>
    <lineage>
        <taxon>Eukaryota</taxon>
        <taxon>Fungi</taxon>
        <taxon>Dikarya</taxon>
        <taxon>Basidiomycota</taxon>
        <taxon>Agaricomycotina</taxon>
        <taxon>Agaricomycetes</taxon>
        <taxon>Agaricomycetidae</taxon>
        <taxon>Agaricales</taxon>
        <taxon>Marasmiineae</taxon>
        <taxon>Marasmiaceae</taxon>
        <taxon>Marasmius</taxon>
    </lineage>
</organism>
<dbReference type="Pfam" id="PF18759">
    <property type="entry name" value="Plavaka"/>
    <property type="match status" value="1"/>
</dbReference>
<proteinExistence type="predicted"/>
<accession>A0ABR2Z6M9</accession>
<reference evidence="2 3" key="1">
    <citation type="submission" date="2024-05" db="EMBL/GenBank/DDBJ databases">
        <title>A draft genome resource for the thread blight pathogen Marasmius tenuissimus strain MS-2.</title>
        <authorList>
            <person name="Yulfo-Soto G.E."/>
            <person name="Baruah I.K."/>
            <person name="Amoako-Attah I."/>
            <person name="Bukari Y."/>
            <person name="Meinhardt L.W."/>
            <person name="Bailey B.A."/>
            <person name="Cohen S.P."/>
        </authorList>
    </citation>
    <scope>NUCLEOTIDE SEQUENCE [LARGE SCALE GENOMIC DNA]</scope>
    <source>
        <strain evidence="2 3">MS-2</strain>
    </source>
</reference>
<dbReference type="EMBL" id="JBBXMP010000763">
    <property type="protein sequence ID" value="KAL0056995.1"/>
    <property type="molecule type" value="Genomic_DNA"/>
</dbReference>
<sequence>LPDIFHDFGAHFSAKWKTQRDDILTHCRRELMHAVWSFLLTDEFVHAYKYGIVIRCADGIERRVFPRIFTYSADYPEKVLLANIRDKGLCPCPRCLTPKASFWRMGMKLDLRFRLQKARKYFLQTVLTARRYIYQLGKPIKGAYVESLLKGISAVPTINAFVSKLGSNFDPCSMLVVDLMHEFELGVWKALFTHLIRVLYAAPNGVALVQELNKRLVPPFGSSRTIRRFSNNASEMKKLAARDFEDLLQCAIPVFEGLLPEPHNAQVLKLLYRAAEWHAIAKLRLHTEHTITELNELSRELGNLLRAFRDSSAHFNTVELPREAEARARRQRSQNPNLQAASARKKKTLNFDTYKFHAIADYASSIPIFGPTDGYSTQVGEMCHQQVKRHYGLTNKRDAAGQIAQRYRRNAMLRDPAHDDVDAIIPEQHHQISSSRDNSFELRPWLASNILDPARKRFFVRLKEHVLRRLLQRPFDGDTDEKFTDEELDSISIIGNKLYEVKTMRINYTTYDVRRDSDLVNSGRENSFVMVNSPDTEDPHPFWYARIMGIFHAQVSLTRTRSNGRSWEERHPMEFLWVRWLGVEPGYRFDRRVARLPKIGFVPETDNEAAFSFLEPDAVIRASHLIPQFSGGRTNDLLETTSPTAARLSGETDDWVNYYVDMRKFTSFVDRDMFMRYHGGGIGHLDTGLPCQAYETDVDGQEHDGAEESTPELDEVNEELCEANKTEASLRENPALVPDDAVANSDDEGSDDETDTEETDTTEDDREEEGDSESDSDYGEL</sequence>
<keyword evidence="3" id="KW-1185">Reference proteome</keyword>
<feature type="non-terminal residue" evidence="2">
    <location>
        <position position="1"/>
    </location>
</feature>
<comment type="caution">
    <text evidence="2">The sequence shown here is derived from an EMBL/GenBank/DDBJ whole genome shotgun (WGS) entry which is preliminary data.</text>
</comment>
<dbReference type="Proteomes" id="UP001437256">
    <property type="component" value="Unassembled WGS sequence"/>
</dbReference>
<protein>
    <submittedName>
        <fullName evidence="2">Uncharacterized protein</fullName>
    </submittedName>
</protein>